<feature type="transmembrane region" description="Helical" evidence="1">
    <location>
        <begin position="184"/>
        <end position="208"/>
    </location>
</feature>
<accession>A0A3P7J508</accession>
<dbReference type="EMBL" id="UYYB01101376">
    <property type="protein sequence ID" value="VDM78236.1"/>
    <property type="molecule type" value="Genomic_DNA"/>
</dbReference>
<feature type="transmembrane region" description="Helical" evidence="1">
    <location>
        <begin position="92"/>
        <end position="110"/>
    </location>
</feature>
<keyword evidence="1" id="KW-0812">Transmembrane</keyword>
<dbReference type="InterPro" id="IPR026508">
    <property type="entry name" value="TMEM164"/>
</dbReference>
<evidence type="ECO:0008006" key="4">
    <source>
        <dbReference type="Google" id="ProtNLM"/>
    </source>
</evidence>
<name>A0A3P7J508_STRVU</name>
<gene>
    <name evidence="2" type="ORF">SVUK_LOCUS13234</name>
</gene>
<evidence type="ECO:0000313" key="2">
    <source>
        <dbReference type="EMBL" id="VDM78236.1"/>
    </source>
</evidence>
<keyword evidence="1" id="KW-1133">Transmembrane helix</keyword>
<proteinExistence type="predicted"/>
<dbReference type="OrthoDB" id="17328at2759"/>
<dbReference type="PANTHER" id="PTHR20948">
    <property type="entry name" value="TRANSMEMBRANE PROTEIN 164"/>
    <property type="match status" value="1"/>
</dbReference>
<sequence>MAGLWWELAAGGVDSTIPGNGGEECMTYLPTWQRFCETMIIVPLAIRTVLSIVPILDCSFSSRPKNDSRYAVLTVYSIIFGAELAFKMISKTGIFLLNPCHITTAMQLILLTMDANDRKACFLFRFHMYFMPGAFFALAFPILNTRILPGEVFVYYAQHVAILLVPIYLMYLKGAFEPEKAYDYNWTVFGLCIFFLYHFVVLQGLAMYSRVNLNNIMCPAISDPFQCRAYRVIACAHQTLLIPIITKTYSAIAYCVIEIFNGLFPEKQIDKSEWSSS</sequence>
<dbReference type="Pfam" id="PF14808">
    <property type="entry name" value="TMEM164"/>
    <property type="match status" value="1"/>
</dbReference>
<dbReference type="PANTHER" id="PTHR20948:SF2">
    <property type="entry name" value="TRANSMEMBRANE PROTEIN 164"/>
    <property type="match status" value="1"/>
</dbReference>
<organism evidence="2 3">
    <name type="scientific">Strongylus vulgaris</name>
    <name type="common">Blood worm</name>
    <dbReference type="NCBI Taxonomy" id="40348"/>
    <lineage>
        <taxon>Eukaryota</taxon>
        <taxon>Metazoa</taxon>
        <taxon>Ecdysozoa</taxon>
        <taxon>Nematoda</taxon>
        <taxon>Chromadorea</taxon>
        <taxon>Rhabditida</taxon>
        <taxon>Rhabditina</taxon>
        <taxon>Rhabditomorpha</taxon>
        <taxon>Strongyloidea</taxon>
        <taxon>Strongylidae</taxon>
        <taxon>Strongylus</taxon>
    </lineage>
</organism>
<dbReference type="Proteomes" id="UP000270094">
    <property type="component" value="Unassembled WGS sequence"/>
</dbReference>
<feature type="transmembrane region" description="Helical" evidence="1">
    <location>
        <begin position="155"/>
        <end position="172"/>
    </location>
</feature>
<feature type="transmembrane region" description="Helical" evidence="1">
    <location>
        <begin position="122"/>
        <end position="143"/>
    </location>
</feature>
<evidence type="ECO:0000313" key="3">
    <source>
        <dbReference type="Proteomes" id="UP000270094"/>
    </source>
</evidence>
<keyword evidence="3" id="KW-1185">Reference proteome</keyword>
<dbReference type="AlphaFoldDB" id="A0A3P7J508"/>
<keyword evidence="1" id="KW-0472">Membrane</keyword>
<evidence type="ECO:0000256" key="1">
    <source>
        <dbReference type="SAM" id="Phobius"/>
    </source>
</evidence>
<protein>
    <recommendedName>
        <fullName evidence="4">Transmembrane protein 164</fullName>
    </recommendedName>
</protein>
<reference evidence="2 3" key="1">
    <citation type="submission" date="2018-11" db="EMBL/GenBank/DDBJ databases">
        <authorList>
            <consortium name="Pathogen Informatics"/>
        </authorList>
    </citation>
    <scope>NUCLEOTIDE SEQUENCE [LARGE SCALE GENOMIC DNA]</scope>
</reference>